<dbReference type="InterPro" id="IPR012340">
    <property type="entry name" value="NA-bd_OB-fold"/>
</dbReference>
<dbReference type="Gene3D" id="2.40.50.100">
    <property type="match status" value="1"/>
</dbReference>
<dbReference type="Proteomes" id="UP000713596">
    <property type="component" value="Unassembled WGS sequence"/>
</dbReference>
<dbReference type="InterPro" id="IPR008995">
    <property type="entry name" value="Mo/tungstate-bd_C_term_dom"/>
</dbReference>
<organism evidence="1 2">
    <name type="scientific">Candidatus Allofournierella pullistercoris</name>
    <dbReference type="NCBI Taxonomy" id="2838597"/>
    <lineage>
        <taxon>Bacteria</taxon>
        <taxon>Bacillati</taxon>
        <taxon>Bacillota</taxon>
        <taxon>Clostridia</taxon>
        <taxon>Eubacteriales</taxon>
        <taxon>Oscillospiraceae</taxon>
        <taxon>Allofournierella</taxon>
    </lineage>
</organism>
<evidence type="ECO:0000313" key="1">
    <source>
        <dbReference type="EMBL" id="MBU3805370.1"/>
    </source>
</evidence>
<dbReference type="SUPFAM" id="SSF50331">
    <property type="entry name" value="MOP-like"/>
    <property type="match status" value="1"/>
</dbReference>
<protein>
    <submittedName>
        <fullName evidence="1">Uncharacterized protein</fullName>
    </submittedName>
</protein>
<sequence length="108" mass="12180">MQFITNGGQSFPLTAQQANQLWPQYEGKQVVLGIRLENISDTADCPNKVYRQMEGTIAASEGLGHYTILYLMNEDGEFSARVQPHHTTPVNSRKVLYYYGAYIGYVQS</sequence>
<name>A0A948T0R7_9FIRM</name>
<dbReference type="Gene3D" id="2.40.50.140">
    <property type="entry name" value="Nucleic acid-binding proteins"/>
    <property type="match status" value="1"/>
</dbReference>
<comment type="caution">
    <text evidence="1">The sequence shown here is derived from an EMBL/GenBank/DDBJ whole genome shotgun (WGS) entry which is preliminary data.</text>
</comment>
<reference evidence="1" key="1">
    <citation type="journal article" date="2021" name="PeerJ">
        <title>Extensive microbial diversity within the chicken gut microbiome revealed by metagenomics and culture.</title>
        <authorList>
            <person name="Gilroy R."/>
            <person name="Ravi A."/>
            <person name="Getino M."/>
            <person name="Pursley I."/>
            <person name="Horton D.L."/>
            <person name="Alikhan N.F."/>
            <person name="Baker D."/>
            <person name="Gharbi K."/>
            <person name="Hall N."/>
            <person name="Watson M."/>
            <person name="Adriaenssens E.M."/>
            <person name="Foster-Nyarko E."/>
            <person name="Jarju S."/>
            <person name="Secka A."/>
            <person name="Antonio M."/>
            <person name="Oren A."/>
            <person name="Chaudhuri R.R."/>
            <person name="La Ragione R."/>
            <person name="Hildebrand F."/>
            <person name="Pallen M.J."/>
        </authorList>
    </citation>
    <scope>NUCLEOTIDE SEQUENCE</scope>
    <source>
        <strain evidence="1">B5_2728</strain>
    </source>
</reference>
<reference evidence="1" key="2">
    <citation type="submission" date="2021-04" db="EMBL/GenBank/DDBJ databases">
        <authorList>
            <person name="Gilroy R."/>
        </authorList>
    </citation>
    <scope>NUCLEOTIDE SEQUENCE</scope>
    <source>
        <strain evidence="1">B5_2728</strain>
    </source>
</reference>
<accession>A0A948T0R7</accession>
<proteinExistence type="predicted"/>
<evidence type="ECO:0000313" key="2">
    <source>
        <dbReference type="Proteomes" id="UP000713596"/>
    </source>
</evidence>
<gene>
    <name evidence="1" type="ORF">H9882_00485</name>
</gene>
<dbReference type="AlphaFoldDB" id="A0A948T0R7"/>
<dbReference type="EMBL" id="JAHLFP010000003">
    <property type="protein sequence ID" value="MBU3805370.1"/>
    <property type="molecule type" value="Genomic_DNA"/>
</dbReference>